<organism evidence="2">
    <name type="scientific">hydrothermal vent metagenome</name>
    <dbReference type="NCBI Taxonomy" id="652676"/>
    <lineage>
        <taxon>unclassified sequences</taxon>
        <taxon>metagenomes</taxon>
        <taxon>ecological metagenomes</taxon>
    </lineage>
</organism>
<accession>A0A3B0SRM5</accession>
<sequence>MFRKTLITVTIAAAAFLALGSPAPASANGWECAVNPFACGPGPINPPPTFDAGVVGDFVTTLPGDTLAIPVLPDDVSDAIIEGPSIDIPQAGLPNFDLPEAIVPGPVDEPPAAEPAAPVDETTTTTAAPVAEEPVVGSESFSTDEAHGAPTTTVTTGEVTDAMS</sequence>
<dbReference type="AlphaFoldDB" id="A0A3B0SRM5"/>
<feature type="region of interest" description="Disordered" evidence="1">
    <location>
        <begin position="106"/>
        <end position="164"/>
    </location>
</feature>
<gene>
    <name evidence="2" type="ORF">MNBD_ACTINO01-1433</name>
</gene>
<feature type="compositionally biased region" description="Low complexity" evidence="1">
    <location>
        <begin position="151"/>
        <end position="164"/>
    </location>
</feature>
<feature type="compositionally biased region" description="Low complexity" evidence="1">
    <location>
        <begin position="114"/>
        <end position="136"/>
    </location>
</feature>
<protein>
    <submittedName>
        <fullName evidence="2">Uncharacterized protein</fullName>
    </submittedName>
</protein>
<dbReference type="EMBL" id="UOEI01000357">
    <property type="protein sequence ID" value="VAW03189.1"/>
    <property type="molecule type" value="Genomic_DNA"/>
</dbReference>
<evidence type="ECO:0000256" key="1">
    <source>
        <dbReference type="SAM" id="MobiDB-lite"/>
    </source>
</evidence>
<reference evidence="2" key="1">
    <citation type="submission" date="2018-06" db="EMBL/GenBank/DDBJ databases">
        <authorList>
            <person name="Zhirakovskaya E."/>
        </authorList>
    </citation>
    <scope>NUCLEOTIDE SEQUENCE</scope>
</reference>
<name>A0A3B0SRM5_9ZZZZ</name>
<evidence type="ECO:0000313" key="2">
    <source>
        <dbReference type="EMBL" id="VAW03189.1"/>
    </source>
</evidence>
<feature type="non-terminal residue" evidence="2">
    <location>
        <position position="164"/>
    </location>
</feature>
<proteinExistence type="predicted"/>